<sequence length="83" mass="9798">MIGTPELIVIAVIALFIVGPKRLPEILRGMAYLYKNITKAMDELKKELEEDLEEINEVNPKKQIEKKWEEFLKDEEEDKKRPK</sequence>
<keyword evidence="3" id="KW-0812">Transmembrane</keyword>
<evidence type="ECO:0000256" key="5">
    <source>
        <dbReference type="ARBA" id="ARBA00022989"/>
    </source>
</evidence>
<keyword evidence="5" id="KW-1133">Transmembrane helix</keyword>
<evidence type="ECO:0000256" key="1">
    <source>
        <dbReference type="ARBA" id="ARBA00004167"/>
    </source>
</evidence>
<dbReference type="STRING" id="760142.Hipma_0608"/>
<dbReference type="InterPro" id="IPR003369">
    <property type="entry name" value="TatA/B/E"/>
</dbReference>
<dbReference type="RefSeq" id="WP_013681619.1">
    <property type="nucleotide sequence ID" value="NC_015318.1"/>
</dbReference>
<evidence type="ECO:0000313" key="9">
    <source>
        <dbReference type="EMBL" id="AEA33578.1"/>
    </source>
</evidence>
<keyword evidence="8" id="KW-0175">Coiled coil</keyword>
<reference evidence="10" key="2">
    <citation type="submission" date="2011-03" db="EMBL/GenBank/DDBJ databases">
        <title>The complete genome of Hippea maritima DSM 10411.</title>
        <authorList>
            <consortium name="US DOE Joint Genome Institute (JGI-PGF)"/>
            <person name="Lucas S."/>
            <person name="Copeland A."/>
            <person name="Lapidus A."/>
            <person name="Bruce D."/>
            <person name="Goodwin L."/>
            <person name="Pitluck S."/>
            <person name="Peters L."/>
            <person name="Kyrpides N."/>
            <person name="Mavromatis K."/>
            <person name="Pagani I."/>
            <person name="Ivanova N."/>
            <person name="Mikhailova N."/>
            <person name="Lu M."/>
            <person name="Detter J.C."/>
            <person name="Tapia R."/>
            <person name="Han C."/>
            <person name="Land M."/>
            <person name="Hauser L."/>
            <person name="Markowitz V."/>
            <person name="Cheng J.-F."/>
            <person name="Hugenholtz P."/>
            <person name="Woyke T."/>
            <person name="Wu D."/>
            <person name="Spring S."/>
            <person name="Schroeder M."/>
            <person name="Brambilla E."/>
            <person name="Klenk H.-P."/>
            <person name="Eisen J.A."/>
        </authorList>
    </citation>
    <scope>NUCLEOTIDE SEQUENCE [LARGE SCALE GENOMIC DNA]</scope>
    <source>
        <strain evidence="10">ATCC 700847 / DSM 10411 / MH2</strain>
    </source>
</reference>
<keyword evidence="7" id="KW-0472">Membrane</keyword>
<organism evidence="9 10">
    <name type="scientific">Hippea maritima (strain ATCC 700847 / DSM 10411 / MH2)</name>
    <dbReference type="NCBI Taxonomy" id="760142"/>
    <lineage>
        <taxon>Bacteria</taxon>
        <taxon>Pseudomonadati</taxon>
        <taxon>Campylobacterota</taxon>
        <taxon>Desulfurellia</taxon>
        <taxon>Desulfurellales</taxon>
        <taxon>Hippeaceae</taxon>
        <taxon>Hippea</taxon>
    </lineage>
</organism>
<dbReference type="EMBL" id="CP002606">
    <property type="protein sequence ID" value="AEA33578.1"/>
    <property type="molecule type" value="Genomic_DNA"/>
</dbReference>
<dbReference type="PANTHER" id="PTHR33162">
    <property type="entry name" value="SEC-INDEPENDENT PROTEIN TRANSLOCASE PROTEIN TATA, CHLOROPLASTIC"/>
    <property type="match status" value="1"/>
</dbReference>
<keyword evidence="4" id="KW-0653">Protein transport</keyword>
<accession>F2LUZ4</accession>
<keyword evidence="2" id="KW-0813">Transport</keyword>
<evidence type="ECO:0000256" key="2">
    <source>
        <dbReference type="ARBA" id="ARBA00022448"/>
    </source>
</evidence>
<evidence type="ECO:0000256" key="6">
    <source>
        <dbReference type="ARBA" id="ARBA00023010"/>
    </source>
</evidence>
<evidence type="ECO:0000256" key="7">
    <source>
        <dbReference type="ARBA" id="ARBA00023136"/>
    </source>
</evidence>
<dbReference type="Gene3D" id="1.20.5.3310">
    <property type="match status" value="1"/>
</dbReference>
<evidence type="ECO:0000256" key="4">
    <source>
        <dbReference type="ARBA" id="ARBA00022927"/>
    </source>
</evidence>
<dbReference type="Proteomes" id="UP000008139">
    <property type="component" value="Chromosome"/>
</dbReference>
<dbReference type="eggNOG" id="COG1826">
    <property type="taxonomic scope" value="Bacteria"/>
</dbReference>
<evidence type="ECO:0000256" key="8">
    <source>
        <dbReference type="SAM" id="Coils"/>
    </source>
</evidence>
<feature type="coiled-coil region" evidence="8">
    <location>
        <begin position="34"/>
        <end position="65"/>
    </location>
</feature>
<dbReference type="Pfam" id="PF02416">
    <property type="entry name" value="TatA_B_E"/>
    <property type="match status" value="1"/>
</dbReference>
<keyword evidence="6" id="KW-0811">Translocation</keyword>
<keyword evidence="10" id="KW-1185">Reference proteome</keyword>
<protein>
    <submittedName>
        <fullName evidence="9">Sec-independent translocation protein mttA/Hcf106</fullName>
    </submittedName>
</protein>
<dbReference type="HOGENOM" id="CLU_086034_1_5_7"/>
<reference evidence="9 10" key="1">
    <citation type="journal article" date="2011" name="Stand. Genomic Sci.">
        <title>Complete genome sequence of the thermophilic sulfur-reducer Hippea maritima type strain (MH(2)).</title>
        <authorList>
            <person name="Huntemann M."/>
            <person name="Lu M."/>
            <person name="Nolan M."/>
            <person name="Lapidus A."/>
            <person name="Lucas S."/>
            <person name="Hammon N."/>
            <person name="Deshpande S."/>
            <person name="Cheng J.F."/>
            <person name="Tapia R."/>
            <person name="Han C."/>
            <person name="Goodwin L."/>
            <person name="Pitluck S."/>
            <person name="Liolios K."/>
            <person name="Pagani I."/>
            <person name="Ivanova N."/>
            <person name="Ovchinikova G."/>
            <person name="Pati A."/>
            <person name="Chen A."/>
            <person name="Palaniappan K."/>
            <person name="Land M."/>
            <person name="Hauser L."/>
            <person name="Jeffries C.D."/>
            <person name="Detter J.C."/>
            <person name="Brambilla E.M."/>
            <person name="Rohde M."/>
            <person name="Spring S."/>
            <person name="Goker M."/>
            <person name="Woyke T."/>
            <person name="Bristow J."/>
            <person name="Eisen J.A."/>
            <person name="Markowitz V."/>
            <person name="Hugenholtz P."/>
            <person name="Kyrpides N.C."/>
            <person name="Klenk H.P."/>
            <person name="Mavromatis K."/>
        </authorList>
    </citation>
    <scope>NUCLEOTIDE SEQUENCE [LARGE SCALE GENOMIC DNA]</scope>
    <source>
        <strain evidence="10">ATCC 700847 / DSM 10411 / MH2</strain>
    </source>
</reference>
<dbReference type="PANTHER" id="PTHR33162:SF1">
    <property type="entry name" value="SEC-INDEPENDENT PROTEIN TRANSLOCASE PROTEIN TATA, CHLOROPLASTIC"/>
    <property type="match status" value="1"/>
</dbReference>
<dbReference type="GO" id="GO:0016020">
    <property type="term" value="C:membrane"/>
    <property type="evidence" value="ECO:0007669"/>
    <property type="project" value="UniProtKB-SubCell"/>
</dbReference>
<gene>
    <name evidence="9" type="ordered locus">Hipma_0608</name>
</gene>
<name>F2LUZ4_HIPMA</name>
<proteinExistence type="predicted"/>
<comment type="subcellular location">
    <subcellularLocation>
        <location evidence="1">Membrane</location>
        <topology evidence="1">Single-pass membrane protein</topology>
    </subcellularLocation>
</comment>
<dbReference type="AlphaFoldDB" id="F2LUZ4"/>
<evidence type="ECO:0000256" key="3">
    <source>
        <dbReference type="ARBA" id="ARBA00022692"/>
    </source>
</evidence>
<dbReference type="InParanoid" id="F2LUZ4"/>
<evidence type="ECO:0000313" key="10">
    <source>
        <dbReference type="Proteomes" id="UP000008139"/>
    </source>
</evidence>
<dbReference type="KEGG" id="hmr:Hipma_0608"/>
<dbReference type="GO" id="GO:0015031">
    <property type="term" value="P:protein transport"/>
    <property type="evidence" value="ECO:0007669"/>
    <property type="project" value="UniProtKB-KW"/>
</dbReference>